<evidence type="ECO:0000256" key="3">
    <source>
        <dbReference type="ARBA" id="ARBA00023004"/>
    </source>
</evidence>
<keyword evidence="1 4" id="KW-0349">Heme</keyword>
<proteinExistence type="predicted"/>
<feature type="domain" description="Cytochrome c" evidence="5">
    <location>
        <begin position="31"/>
        <end position="126"/>
    </location>
</feature>
<dbReference type="Proteomes" id="UP000177925">
    <property type="component" value="Unassembled WGS sequence"/>
</dbReference>
<protein>
    <recommendedName>
        <fullName evidence="5">Cytochrome c domain-containing protein</fullName>
    </recommendedName>
</protein>
<organism evidence="6 7">
    <name type="scientific">Candidatus Muproteobacteria bacterium RBG_16_64_11</name>
    <dbReference type="NCBI Taxonomy" id="1817758"/>
    <lineage>
        <taxon>Bacteria</taxon>
        <taxon>Pseudomonadati</taxon>
        <taxon>Pseudomonadota</taxon>
        <taxon>Candidatus Muproteobacteria</taxon>
    </lineage>
</organism>
<evidence type="ECO:0000259" key="5">
    <source>
        <dbReference type="PROSITE" id="PS51007"/>
    </source>
</evidence>
<accession>A0A1F6TEG8</accession>
<gene>
    <name evidence="6" type="ORF">A2150_07960</name>
</gene>
<reference evidence="6 7" key="1">
    <citation type="journal article" date="2016" name="Nat. Commun.">
        <title>Thousands of microbial genomes shed light on interconnected biogeochemical processes in an aquifer system.</title>
        <authorList>
            <person name="Anantharaman K."/>
            <person name="Brown C.T."/>
            <person name="Hug L.A."/>
            <person name="Sharon I."/>
            <person name="Castelle C.J."/>
            <person name="Probst A.J."/>
            <person name="Thomas B.C."/>
            <person name="Singh A."/>
            <person name="Wilkins M.J."/>
            <person name="Karaoz U."/>
            <person name="Brodie E.L."/>
            <person name="Williams K.H."/>
            <person name="Hubbard S.S."/>
            <person name="Banfield J.F."/>
        </authorList>
    </citation>
    <scope>NUCLEOTIDE SEQUENCE [LARGE SCALE GENOMIC DNA]</scope>
</reference>
<dbReference type="PANTHER" id="PTHR35008:SF4">
    <property type="entry name" value="BLL4482 PROTEIN"/>
    <property type="match status" value="1"/>
</dbReference>
<evidence type="ECO:0000313" key="7">
    <source>
        <dbReference type="Proteomes" id="UP000177925"/>
    </source>
</evidence>
<evidence type="ECO:0000256" key="1">
    <source>
        <dbReference type="ARBA" id="ARBA00022617"/>
    </source>
</evidence>
<dbReference type="PROSITE" id="PS51007">
    <property type="entry name" value="CYTC"/>
    <property type="match status" value="1"/>
</dbReference>
<dbReference type="GO" id="GO:0020037">
    <property type="term" value="F:heme binding"/>
    <property type="evidence" value="ECO:0007669"/>
    <property type="project" value="InterPro"/>
</dbReference>
<evidence type="ECO:0000256" key="4">
    <source>
        <dbReference type="PROSITE-ProRule" id="PRU00433"/>
    </source>
</evidence>
<dbReference type="GO" id="GO:0009055">
    <property type="term" value="F:electron transfer activity"/>
    <property type="evidence" value="ECO:0007669"/>
    <property type="project" value="InterPro"/>
</dbReference>
<keyword evidence="3 4" id="KW-0408">Iron</keyword>
<comment type="caution">
    <text evidence="6">The sequence shown here is derived from an EMBL/GenBank/DDBJ whole genome shotgun (WGS) entry which is preliminary data.</text>
</comment>
<dbReference type="Pfam" id="PF13442">
    <property type="entry name" value="Cytochrome_CBB3"/>
    <property type="match status" value="1"/>
</dbReference>
<evidence type="ECO:0000256" key="2">
    <source>
        <dbReference type="ARBA" id="ARBA00022723"/>
    </source>
</evidence>
<dbReference type="InterPro" id="IPR036909">
    <property type="entry name" value="Cyt_c-like_dom_sf"/>
</dbReference>
<dbReference type="InterPro" id="IPR051459">
    <property type="entry name" value="Cytochrome_c-type_DH"/>
</dbReference>
<sequence>MWLAVVAAVLAACGKEAPGTAVIPASRFDATSIARGAALYEEHCAQCHGPQAQGHPDWLTPSDGSFAAAPPLNGSGNDWKRSRAQLLAVIRDGVKRPDGAAVMPGWEQRLNARDIEDIVAWFQSLWPPQVYESWYKANLGATKG</sequence>
<dbReference type="Gene3D" id="1.10.760.10">
    <property type="entry name" value="Cytochrome c-like domain"/>
    <property type="match status" value="1"/>
</dbReference>
<evidence type="ECO:0000313" key="6">
    <source>
        <dbReference type="EMBL" id="OGI43518.1"/>
    </source>
</evidence>
<dbReference type="InterPro" id="IPR009056">
    <property type="entry name" value="Cyt_c-like_dom"/>
</dbReference>
<keyword evidence="2 4" id="KW-0479">Metal-binding</keyword>
<dbReference type="AlphaFoldDB" id="A0A1F6TEG8"/>
<dbReference type="GO" id="GO:0046872">
    <property type="term" value="F:metal ion binding"/>
    <property type="evidence" value="ECO:0007669"/>
    <property type="project" value="UniProtKB-KW"/>
</dbReference>
<name>A0A1F6TEG8_9PROT</name>
<dbReference type="SUPFAM" id="SSF46626">
    <property type="entry name" value="Cytochrome c"/>
    <property type="match status" value="1"/>
</dbReference>
<dbReference type="EMBL" id="MFSS01000051">
    <property type="protein sequence ID" value="OGI43518.1"/>
    <property type="molecule type" value="Genomic_DNA"/>
</dbReference>
<dbReference type="STRING" id="1817758.A2150_07960"/>
<dbReference type="PANTHER" id="PTHR35008">
    <property type="entry name" value="BLL4482 PROTEIN-RELATED"/>
    <property type="match status" value="1"/>
</dbReference>